<dbReference type="Gene3D" id="3.30.710.10">
    <property type="entry name" value="Potassium Channel Kv1.1, Chain A"/>
    <property type="match status" value="1"/>
</dbReference>
<dbReference type="STRING" id="121845.A0A1S3CWV9"/>
<accession>A0A1S3CWV9</accession>
<dbReference type="SUPFAM" id="SSF54695">
    <property type="entry name" value="POZ domain"/>
    <property type="match status" value="1"/>
</dbReference>
<sequence length="408" mass="47647">MARKTINSEMIQNMLNNHRYSDLTFSVNESIYYANRYVVAGASDVFEALVNGHFQESSAKQIVIKDIVYDKSFYNILAYVYSHELDFRIIPETVLCEMLRLAQMYNLSPLYDVLKTDLNKLEYYHTGSAVELINTAKNHNMEDLYERMTTFIFQNAKYILEHETFVNIQYDILLDLLKSSSFHDKEINIFKGVLKWINNNQVLAMSDLAKKDALILDLLKQVRYSQISLGDYVCYKEESNSLIKLFSKYKKIVHDKKSEISVEPRVKPTEYLGILVHFTAKKVGEEWDKCYFSPLYEVKNLQFRLIIKLDPTKISDSSYVSIMLDCKPVHKCEYWECVVEYSFKLNSTNCLKVSDTPSSYNNTFSISEPQYGSTNHVTVKRFFDYCVDEVDNSFEVQLTIEPEDPKFT</sequence>
<dbReference type="Gene3D" id="1.25.40.420">
    <property type="match status" value="1"/>
</dbReference>
<dbReference type="AlphaFoldDB" id="A0A1S3CWV9"/>
<dbReference type="InterPro" id="IPR008974">
    <property type="entry name" value="TRAF-like"/>
</dbReference>
<dbReference type="InterPro" id="IPR052407">
    <property type="entry name" value="BTB_POZ_domain_cont_9"/>
</dbReference>
<keyword evidence="2" id="KW-1185">Reference proteome</keyword>
<dbReference type="CDD" id="cd00121">
    <property type="entry name" value="MATH"/>
    <property type="match status" value="1"/>
</dbReference>
<dbReference type="InterPro" id="IPR011705">
    <property type="entry name" value="BACK"/>
</dbReference>
<dbReference type="OMA" id="YILEHET"/>
<evidence type="ECO:0000313" key="2">
    <source>
        <dbReference type="Proteomes" id="UP000079169"/>
    </source>
</evidence>
<dbReference type="SUPFAM" id="SSF49599">
    <property type="entry name" value="TRAF domain-like"/>
    <property type="match status" value="1"/>
</dbReference>
<dbReference type="KEGG" id="dci:103506818"/>
<dbReference type="PROSITE" id="PS50097">
    <property type="entry name" value="BTB"/>
    <property type="match status" value="1"/>
</dbReference>
<dbReference type="Pfam" id="PF00651">
    <property type="entry name" value="BTB"/>
    <property type="match status" value="1"/>
</dbReference>
<dbReference type="Gene3D" id="2.60.210.10">
    <property type="entry name" value="Apoptosis, Tumor Necrosis Factor Receptor Associated Protein 2, Chain A"/>
    <property type="match status" value="1"/>
</dbReference>
<reference evidence="3" key="1">
    <citation type="submission" date="2025-08" db="UniProtKB">
        <authorList>
            <consortium name="RefSeq"/>
        </authorList>
    </citation>
    <scope>IDENTIFICATION</scope>
</reference>
<proteinExistence type="predicted"/>
<dbReference type="SMART" id="SM00875">
    <property type="entry name" value="BACK"/>
    <property type="match status" value="1"/>
</dbReference>
<dbReference type="GO" id="GO:0005737">
    <property type="term" value="C:cytoplasm"/>
    <property type="evidence" value="ECO:0007669"/>
    <property type="project" value="TreeGrafter"/>
</dbReference>
<dbReference type="RefSeq" id="XP_008469453.1">
    <property type="nucleotide sequence ID" value="XM_008471231.3"/>
</dbReference>
<dbReference type="PANTHER" id="PTHR46306:SF1">
    <property type="entry name" value="BTB_POZ DOMAIN-CONTAINING PROTEIN 9"/>
    <property type="match status" value="1"/>
</dbReference>
<name>A0A1S3CWV9_DIACI</name>
<dbReference type="GeneID" id="103506818"/>
<organism evidence="2 3">
    <name type="scientific">Diaphorina citri</name>
    <name type="common">Asian citrus psyllid</name>
    <dbReference type="NCBI Taxonomy" id="121845"/>
    <lineage>
        <taxon>Eukaryota</taxon>
        <taxon>Metazoa</taxon>
        <taxon>Ecdysozoa</taxon>
        <taxon>Arthropoda</taxon>
        <taxon>Hexapoda</taxon>
        <taxon>Insecta</taxon>
        <taxon>Pterygota</taxon>
        <taxon>Neoptera</taxon>
        <taxon>Paraneoptera</taxon>
        <taxon>Hemiptera</taxon>
        <taxon>Sternorrhyncha</taxon>
        <taxon>Psylloidea</taxon>
        <taxon>Psyllidae</taxon>
        <taxon>Diaphorininae</taxon>
        <taxon>Diaphorina</taxon>
    </lineage>
</organism>
<dbReference type="InterPro" id="IPR002083">
    <property type="entry name" value="MATH/TRAF_dom"/>
</dbReference>
<dbReference type="Pfam" id="PF07707">
    <property type="entry name" value="BACK"/>
    <property type="match status" value="1"/>
</dbReference>
<evidence type="ECO:0000313" key="3">
    <source>
        <dbReference type="RefSeq" id="XP_008469453.1"/>
    </source>
</evidence>
<gene>
    <name evidence="3" type="primary">LOC103506818</name>
</gene>
<evidence type="ECO:0000259" key="1">
    <source>
        <dbReference type="PROSITE" id="PS50097"/>
    </source>
</evidence>
<protein>
    <submittedName>
        <fullName evidence="3">Uncharacterized protein LOC103506818</fullName>
    </submittedName>
</protein>
<dbReference type="PANTHER" id="PTHR46306">
    <property type="entry name" value="BTB/POZ DOMAIN-CONTAINING PROTEIN 9"/>
    <property type="match status" value="1"/>
</dbReference>
<dbReference type="SMART" id="SM00225">
    <property type="entry name" value="BTB"/>
    <property type="match status" value="1"/>
</dbReference>
<dbReference type="PaxDb" id="121845-A0A1S3CWV9"/>
<feature type="domain" description="BTB" evidence="1">
    <location>
        <begin position="21"/>
        <end position="89"/>
    </location>
</feature>
<dbReference type="Proteomes" id="UP000079169">
    <property type="component" value="Unplaced"/>
</dbReference>
<dbReference type="InterPro" id="IPR011333">
    <property type="entry name" value="SKP1/BTB/POZ_sf"/>
</dbReference>
<dbReference type="InterPro" id="IPR000210">
    <property type="entry name" value="BTB/POZ_dom"/>
</dbReference>